<keyword evidence="1" id="KW-0812">Transmembrane</keyword>
<organism evidence="2 3">
    <name type="scientific">Roseinatronobacter domitianus</name>
    <dbReference type="NCBI Taxonomy" id="2940293"/>
    <lineage>
        <taxon>Bacteria</taxon>
        <taxon>Pseudomonadati</taxon>
        <taxon>Pseudomonadota</taxon>
        <taxon>Alphaproteobacteria</taxon>
        <taxon>Rhodobacterales</taxon>
        <taxon>Paracoccaceae</taxon>
        <taxon>Roseinatronobacter</taxon>
    </lineage>
</organism>
<keyword evidence="1" id="KW-0472">Membrane</keyword>
<comment type="caution">
    <text evidence="2">The sequence shown here is derived from an EMBL/GenBank/DDBJ whole genome shotgun (WGS) entry which is preliminary data.</text>
</comment>
<keyword evidence="3" id="KW-1185">Reference proteome</keyword>
<dbReference type="Proteomes" id="UP001202550">
    <property type="component" value="Unassembled WGS sequence"/>
</dbReference>
<name>A0ABT0M4X9_9RHOB</name>
<dbReference type="RefSeq" id="WP_249060305.1">
    <property type="nucleotide sequence ID" value="NZ_JALZWP010000018.1"/>
</dbReference>
<evidence type="ECO:0000313" key="3">
    <source>
        <dbReference type="Proteomes" id="UP001202550"/>
    </source>
</evidence>
<accession>A0ABT0M4X9</accession>
<dbReference type="EMBL" id="JALZWP010000018">
    <property type="protein sequence ID" value="MCL1629919.1"/>
    <property type="molecule type" value="Genomic_DNA"/>
</dbReference>
<reference evidence="2 3" key="1">
    <citation type="submission" date="2022-05" db="EMBL/GenBank/DDBJ databases">
        <title>Seasonal and diel survey of microbial diversity of the Tyrrhenian coast.</title>
        <authorList>
            <person name="Gattoni G."/>
            <person name="Corral P."/>
        </authorList>
    </citation>
    <scope>NUCLEOTIDE SEQUENCE [LARGE SCALE GENOMIC DNA]</scope>
    <source>
        <strain evidence="2 3">V10</strain>
    </source>
</reference>
<evidence type="ECO:0000256" key="1">
    <source>
        <dbReference type="SAM" id="Phobius"/>
    </source>
</evidence>
<gene>
    <name evidence="2" type="ORF">M3N55_14385</name>
</gene>
<proteinExistence type="predicted"/>
<protein>
    <submittedName>
        <fullName evidence="2">Uncharacterized protein</fullName>
    </submittedName>
</protein>
<evidence type="ECO:0000313" key="2">
    <source>
        <dbReference type="EMBL" id="MCL1629919.1"/>
    </source>
</evidence>
<feature type="transmembrane region" description="Helical" evidence="1">
    <location>
        <begin position="12"/>
        <end position="35"/>
    </location>
</feature>
<sequence length="175" mass="19522">MSDIAGWAATGHLTLVTSIGAVTCGCLPVVGIVEVSARDMMCMFRGSGPSEEECRILRIRQPGEGHWQYITDPAAGLRVTPNDLLLMAEDVHKFEDERDLLRRPALPTGSAPRYDWEGMTIMLIKRFNDHGLPATQAELINEIQDWFVQHSPDGEIPEESTTRKKIAPIWRALRG</sequence>
<keyword evidence="1" id="KW-1133">Transmembrane helix</keyword>